<proteinExistence type="predicted"/>
<evidence type="ECO:0000313" key="2">
    <source>
        <dbReference type="EMBL" id="RPA75965.1"/>
    </source>
</evidence>
<dbReference type="Proteomes" id="UP000275078">
    <property type="component" value="Unassembled WGS sequence"/>
</dbReference>
<feature type="compositionally biased region" description="Pro residues" evidence="1">
    <location>
        <begin position="324"/>
        <end position="336"/>
    </location>
</feature>
<dbReference type="AlphaFoldDB" id="A0A3N4HQ63"/>
<evidence type="ECO:0000313" key="3">
    <source>
        <dbReference type="Proteomes" id="UP000275078"/>
    </source>
</evidence>
<reference evidence="2 3" key="1">
    <citation type="journal article" date="2018" name="Nat. Ecol. Evol.">
        <title>Pezizomycetes genomes reveal the molecular basis of ectomycorrhizal truffle lifestyle.</title>
        <authorList>
            <person name="Murat C."/>
            <person name="Payen T."/>
            <person name="Noel B."/>
            <person name="Kuo A."/>
            <person name="Morin E."/>
            <person name="Chen J."/>
            <person name="Kohler A."/>
            <person name="Krizsan K."/>
            <person name="Balestrini R."/>
            <person name="Da Silva C."/>
            <person name="Montanini B."/>
            <person name="Hainaut M."/>
            <person name="Levati E."/>
            <person name="Barry K.W."/>
            <person name="Belfiori B."/>
            <person name="Cichocki N."/>
            <person name="Clum A."/>
            <person name="Dockter R.B."/>
            <person name="Fauchery L."/>
            <person name="Guy J."/>
            <person name="Iotti M."/>
            <person name="Le Tacon F."/>
            <person name="Lindquist E.A."/>
            <person name="Lipzen A."/>
            <person name="Malagnac F."/>
            <person name="Mello A."/>
            <person name="Molinier V."/>
            <person name="Miyauchi S."/>
            <person name="Poulain J."/>
            <person name="Riccioni C."/>
            <person name="Rubini A."/>
            <person name="Sitrit Y."/>
            <person name="Splivallo R."/>
            <person name="Traeger S."/>
            <person name="Wang M."/>
            <person name="Zifcakova L."/>
            <person name="Wipf D."/>
            <person name="Zambonelli A."/>
            <person name="Paolocci F."/>
            <person name="Nowrousian M."/>
            <person name="Ottonello S."/>
            <person name="Baldrian P."/>
            <person name="Spatafora J.W."/>
            <person name="Henrissat B."/>
            <person name="Nagy L.G."/>
            <person name="Aury J.M."/>
            <person name="Wincker P."/>
            <person name="Grigoriev I.V."/>
            <person name="Bonfante P."/>
            <person name="Martin F.M."/>
        </authorList>
    </citation>
    <scope>NUCLEOTIDE SEQUENCE [LARGE SCALE GENOMIC DNA]</scope>
    <source>
        <strain evidence="2 3">RN42</strain>
    </source>
</reference>
<name>A0A3N4HQ63_ASCIM</name>
<gene>
    <name evidence="2" type="ORF">BJ508DRAFT_338123</name>
</gene>
<organism evidence="2 3">
    <name type="scientific">Ascobolus immersus RN42</name>
    <dbReference type="NCBI Taxonomy" id="1160509"/>
    <lineage>
        <taxon>Eukaryota</taxon>
        <taxon>Fungi</taxon>
        <taxon>Dikarya</taxon>
        <taxon>Ascomycota</taxon>
        <taxon>Pezizomycotina</taxon>
        <taxon>Pezizomycetes</taxon>
        <taxon>Pezizales</taxon>
        <taxon>Ascobolaceae</taxon>
        <taxon>Ascobolus</taxon>
    </lineage>
</organism>
<protein>
    <submittedName>
        <fullName evidence="2">Uncharacterized protein</fullName>
    </submittedName>
</protein>
<dbReference type="EMBL" id="ML119753">
    <property type="protein sequence ID" value="RPA75965.1"/>
    <property type="molecule type" value="Genomic_DNA"/>
</dbReference>
<feature type="region of interest" description="Disordered" evidence="1">
    <location>
        <begin position="324"/>
        <end position="345"/>
    </location>
</feature>
<sequence length="604" mass="66816">MSSASLETPIYIVTIDVHLLAPSSTDEKTHWHRIQEVYSNLEQANASARQCALFGTFSDGFIPNERVIHTGEDISRRLRGDEEYVQFQRCKVKWVATAWDACGCLEYKVEFEGESEGAPNLSSGSIPTAQQQKFGAQKKLLGPRMVIAKVVQHIVMDTRKPLSPMTGYNRSRFMAPGSAAPLTSSNEVPVPNTRGLTPSTNFPPSECKVKIEASNTPERTLDFKGVPKGPKRMMEPPFSVAKLLGQIEAQKELKQAPPPTKPAGVFVPRTVSASAKLRASIDTWFETPEPGLTAEPSVKRQKVAEKPFSGSPQIINNTGVPPCGPPCGPPTAPPTQSPTSTKPSTRFESAMLPSKASETISAILSHAEGLYRAHQALAPYISSLTTQSSNLNQQVILDGQKQAEIKEQEEQIARRQNELAAYKANLDRESKGLDHLKRHIEIRQKDLTRREDNLIKARAELEPLKQSLEAGAAQLKAVERRECAINEREFSISQREFNHDKKEKLWEEVVRKIEDKRKELDDKEMSLFQRQHELIVMERGIKSKMEGMEREEEERKRALLGQLAAVLGGGGVEGLGSLMGMSGIGGMGGGAMSSRDPRLKREPE</sequence>
<accession>A0A3N4HQ63</accession>
<evidence type="ECO:0000256" key="1">
    <source>
        <dbReference type="SAM" id="MobiDB-lite"/>
    </source>
</evidence>
<keyword evidence="3" id="KW-1185">Reference proteome</keyword>